<evidence type="ECO:0000313" key="1">
    <source>
        <dbReference type="EMBL" id="KAL2480539.1"/>
    </source>
</evidence>
<keyword evidence="2" id="KW-1185">Reference proteome</keyword>
<sequence>MTCFYFSHIPVFKIRGERVVEERGTLPLRLLTSSVVPNLAATILPMGETVEDVPSTLSTPSTGHVPVATMSPVMGVGDDSGSFPPEVFTSSSADVYHEDKEKKSL</sequence>
<gene>
    <name evidence="1" type="ORF">Adt_33505</name>
</gene>
<organism evidence="1 2">
    <name type="scientific">Abeliophyllum distichum</name>
    <dbReference type="NCBI Taxonomy" id="126358"/>
    <lineage>
        <taxon>Eukaryota</taxon>
        <taxon>Viridiplantae</taxon>
        <taxon>Streptophyta</taxon>
        <taxon>Embryophyta</taxon>
        <taxon>Tracheophyta</taxon>
        <taxon>Spermatophyta</taxon>
        <taxon>Magnoliopsida</taxon>
        <taxon>eudicotyledons</taxon>
        <taxon>Gunneridae</taxon>
        <taxon>Pentapetalae</taxon>
        <taxon>asterids</taxon>
        <taxon>lamiids</taxon>
        <taxon>Lamiales</taxon>
        <taxon>Oleaceae</taxon>
        <taxon>Forsythieae</taxon>
        <taxon>Abeliophyllum</taxon>
    </lineage>
</organism>
<accession>A0ABD1QXD6</accession>
<dbReference type="Proteomes" id="UP001604336">
    <property type="component" value="Unassembled WGS sequence"/>
</dbReference>
<dbReference type="AlphaFoldDB" id="A0ABD1QXD6"/>
<dbReference type="EMBL" id="JBFOLK010000010">
    <property type="protein sequence ID" value="KAL2480539.1"/>
    <property type="molecule type" value="Genomic_DNA"/>
</dbReference>
<name>A0ABD1QXD6_9LAMI</name>
<comment type="caution">
    <text evidence="1">The sequence shown here is derived from an EMBL/GenBank/DDBJ whole genome shotgun (WGS) entry which is preliminary data.</text>
</comment>
<protein>
    <submittedName>
        <fullName evidence="1">Uncharacterized protein</fullName>
    </submittedName>
</protein>
<evidence type="ECO:0000313" key="2">
    <source>
        <dbReference type="Proteomes" id="UP001604336"/>
    </source>
</evidence>
<proteinExistence type="predicted"/>
<reference evidence="2" key="1">
    <citation type="submission" date="2024-07" db="EMBL/GenBank/DDBJ databases">
        <title>Two chromosome-level genome assemblies of Korean endemic species Abeliophyllum distichum and Forsythia ovata (Oleaceae).</title>
        <authorList>
            <person name="Jang H."/>
        </authorList>
    </citation>
    <scope>NUCLEOTIDE SEQUENCE [LARGE SCALE GENOMIC DNA]</scope>
</reference>